<organism evidence="1 2">
    <name type="scientific">Scophthalmus maximus</name>
    <name type="common">Turbot</name>
    <name type="synonym">Psetta maxima</name>
    <dbReference type="NCBI Taxonomy" id="52904"/>
    <lineage>
        <taxon>Eukaryota</taxon>
        <taxon>Metazoa</taxon>
        <taxon>Chordata</taxon>
        <taxon>Craniata</taxon>
        <taxon>Vertebrata</taxon>
        <taxon>Euteleostomi</taxon>
        <taxon>Actinopterygii</taxon>
        <taxon>Neopterygii</taxon>
        <taxon>Teleostei</taxon>
        <taxon>Neoteleostei</taxon>
        <taxon>Acanthomorphata</taxon>
        <taxon>Carangaria</taxon>
        <taxon>Pleuronectiformes</taxon>
        <taxon>Pleuronectoidei</taxon>
        <taxon>Scophthalmidae</taxon>
        <taxon>Scophthalmus</taxon>
    </lineage>
</organism>
<name>A0A6A4SC14_SCOMX</name>
<comment type="caution">
    <text evidence="1">The sequence shown here is derived from an EMBL/GenBank/DDBJ whole genome shotgun (WGS) entry which is preliminary data.</text>
</comment>
<reference evidence="1 2" key="1">
    <citation type="submission" date="2019-06" db="EMBL/GenBank/DDBJ databases">
        <title>Draft genomes of female and male turbot (Scophthalmus maximus).</title>
        <authorList>
            <person name="Xu H."/>
            <person name="Xu X.-W."/>
            <person name="Shao C."/>
            <person name="Chen S."/>
        </authorList>
    </citation>
    <scope>NUCLEOTIDE SEQUENCE [LARGE SCALE GENOMIC DNA]</scope>
    <source>
        <strain evidence="1">Ysfricsl-2016a</strain>
        <tissue evidence="1">Blood</tissue>
    </source>
</reference>
<proteinExistence type="predicted"/>
<evidence type="ECO:0000313" key="2">
    <source>
        <dbReference type="Proteomes" id="UP000438429"/>
    </source>
</evidence>
<gene>
    <name evidence="1" type="ORF">F2P81_018943</name>
</gene>
<dbReference type="AlphaFoldDB" id="A0A6A4SC14"/>
<dbReference type="EMBL" id="VEVO01000016">
    <property type="protein sequence ID" value="KAF0029838.1"/>
    <property type="molecule type" value="Genomic_DNA"/>
</dbReference>
<protein>
    <submittedName>
        <fullName evidence="1">Uncharacterized protein</fullName>
    </submittedName>
</protein>
<evidence type="ECO:0000313" key="1">
    <source>
        <dbReference type="EMBL" id="KAF0029838.1"/>
    </source>
</evidence>
<accession>A0A6A4SC14</accession>
<sequence length="153" mass="16828">MIECATAYVEERKKIRLKVVKYSQALQVAGNIVVCGLPVDRLVDVTSSDQILVGWTVGEKRYDPGDNTSLGLRLISPQTDKGDPESGEHVEVRVAARTTRFGRENCLLCCKSKAQRVVSQSGATHELFFLDRGGVVVGLYIAPHPCEILMEPK</sequence>
<dbReference type="Proteomes" id="UP000438429">
    <property type="component" value="Unassembled WGS sequence"/>
</dbReference>